<dbReference type="Pfam" id="PF01855">
    <property type="entry name" value="POR_N"/>
    <property type="match status" value="1"/>
</dbReference>
<dbReference type="GO" id="GO:0016903">
    <property type="term" value="F:oxidoreductase activity, acting on the aldehyde or oxo group of donors"/>
    <property type="evidence" value="ECO:0007669"/>
    <property type="project" value="InterPro"/>
</dbReference>
<dbReference type="InterPro" id="IPR022367">
    <property type="entry name" value="2-oxoacid/accept_OxRdtase_asu"/>
</dbReference>
<dbReference type="Gene3D" id="3.40.50.920">
    <property type="match status" value="1"/>
</dbReference>
<evidence type="ECO:0000256" key="1">
    <source>
        <dbReference type="ARBA" id="ARBA00023002"/>
    </source>
</evidence>
<dbReference type="EMBL" id="UINC01000088">
    <property type="protein sequence ID" value="SUZ48834.1"/>
    <property type="molecule type" value="Genomic_DNA"/>
</dbReference>
<evidence type="ECO:0000259" key="3">
    <source>
        <dbReference type="Pfam" id="PF01855"/>
    </source>
</evidence>
<dbReference type="PANTHER" id="PTHR32154:SF20">
    <property type="entry name" value="2-OXOGLUTARATE OXIDOREDUCTASE SUBUNIT KORA"/>
    <property type="match status" value="1"/>
</dbReference>
<dbReference type="AlphaFoldDB" id="A0A381N448"/>
<dbReference type="InterPro" id="IPR050722">
    <property type="entry name" value="Pyruvate:ferred/Flavod_OxRd"/>
</dbReference>
<feature type="domain" description="Pyruvate/ketoisovalerate oxidoreductase catalytic" evidence="2">
    <location>
        <begin position="30"/>
        <end position="218"/>
    </location>
</feature>
<dbReference type="FunFam" id="3.40.50.970:FF:000022">
    <property type="entry name" value="2-oxoglutarate ferredoxin oxidoreductase alpha subunit"/>
    <property type="match status" value="1"/>
</dbReference>
<keyword evidence="1" id="KW-0560">Oxidoreductase</keyword>
<protein>
    <recommendedName>
        <fullName evidence="5">Pyruvate flavodoxin/ferredoxin oxidoreductase pyrimidine binding domain-containing protein</fullName>
    </recommendedName>
</protein>
<dbReference type="GO" id="GO:0006979">
    <property type="term" value="P:response to oxidative stress"/>
    <property type="evidence" value="ECO:0007669"/>
    <property type="project" value="TreeGrafter"/>
</dbReference>
<dbReference type="Pfam" id="PF01558">
    <property type="entry name" value="POR"/>
    <property type="match status" value="1"/>
</dbReference>
<dbReference type="SUPFAM" id="SSF53323">
    <property type="entry name" value="Pyruvate-ferredoxin oxidoreductase, PFOR, domain III"/>
    <property type="match status" value="1"/>
</dbReference>
<dbReference type="InterPro" id="IPR002869">
    <property type="entry name" value="Pyrv_flavodox_OxRed_cen"/>
</dbReference>
<dbReference type="InterPro" id="IPR019752">
    <property type="entry name" value="Pyrv/ketoisovalerate_OxRed_cat"/>
</dbReference>
<dbReference type="InterPro" id="IPR029061">
    <property type="entry name" value="THDP-binding"/>
</dbReference>
<evidence type="ECO:0000313" key="4">
    <source>
        <dbReference type="EMBL" id="SUZ48834.1"/>
    </source>
</evidence>
<name>A0A381N448_9ZZZZ</name>
<evidence type="ECO:0000259" key="2">
    <source>
        <dbReference type="Pfam" id="PF01558"/>
    </source>
</evidence>
<dbReference type="SUPFAM" id="SSF52922">
    <property type="entry name" value="TK C-terminal domain-like"/>
    <property type="match status" value="1"/>
</dbReference>
<dbReference type="CDD" id="cd07034">
    <property type="entry name" value="TPP_PYR_PFOR_IOR-alpha_like"/>
    <property type="match status" value="1"/>
</dbReference>
<evidence type="ECO:0008006" key="5">
    <source>
        <dbReference type="Google" id="ProtNLM"/>
    </source>
</evidence>
<accession>A0A381N448</accession>
<proteinExistence type="predicted"/>
<dbReference type="Gene3D" id="3.40.920.10">
    <property type="entry name" value="Pyruvate-ferredoxin oxidoreductase, PFOR, domain III"/>
    <property type="match status" value="1"/>
</dbReference>
<feature type="domain" description="Pyruvate flavodoxin/ferredoxin oxidoreductase pyrimidine binding" evidence="3">
    <location>
        <begin position="271"/>
        <end position="479"/>
    </location>
</feature>
<dbReference type="Gene3D" id="3.40.50.970">
    <property type="match status" value="1"/>
</dbReference>
<dbReference type="SUPFAM" id="SSF52518">
    <property type="entry name" value="Thiamin diphosphate-binding fold (THDP-binding)"/>
    <property type="match status" value="1"/>
</dbReference>
<organism evidence="4">
    <name type="scientific">marine metagenome</name>
    <dbReference type="NCBI Taxonomy" id="408172"/>
    <lineage>
        <taxon>unclassified sequences</taxon>
        <taxon>metagenomes</taxon>
        <taxon>ecological metagenomes</taxon>
    </lineage>
</organism>
<dbReference type="PANTHER" id="PTHR32154">
    <property type="entry name" value="PYRUVATE-FLAVODOXIN OXIDOREDUCTASE-RELATED"/>
    <property type="match status" value="1"/>
</dbReference>
<reference evidence="4" key="1">
    <citation type="submission" date="2018-05" db="EMBL/GenBank/DDBJ databases">
        <authorList>
            <person name="Lanie J.A."/>
            <person name="Ng W.-L."/>
            <person name="Kazmierczak K.M."/>
            <person name="Andrzejewski T.M."/>
            <person name="Davidsen T.M."/>
            <person name="Wayne K.J."/>
            <person name="Tettelin H."/>
            <person name="Glass J.I."/>
            <person name="Rusch D."/>
            <person name="Podicherti R."/>
            <person name="Tsui H.-C.T."/>
            <person name="Winkler M.E."/>
        </authorList>
    </citation>
    <scope>NUCLEOTIDE SEQUENCE</scope>
</reference>
<dbReference type="NCBIfam" id="TIGR03710">
    <property type="entry name" value="OAFO_sf"/>
    <property type="match status" value="1"/>
</dbReference>
<dbReference type="InterPro" id="IPR009014">
    <property type="entry name" value="Transketo_C/PFOR_II"/>
</dbReference>
<sequence length="628" mass="67442">MQLVEEKLDEHHLDEKEVVDVVVRFAGDSGDGMQLTGTNFAQTTALYGNDLSTFPDFPAEIRAPAGATFGVSAFQIYFGAEDITTAGDALDVLVAMNPAALVTNIDNLINGGLIIADSGSFKAKNLKKAKYKTSPLEDGSLDGFRLLSIDISKQVLSAVEPFDLGHKAALRCKNMWALGLVMWLFDRDRNPTIENLRTKFANKPEIANANIAALNAGHAYGETAELPAGIHMYKVPKAKVAPGTYRNITGTTAIAWGLIVGSELAEIDLLFASYPITPASNVLHELVTRKQFRVKTFQAEDEISAVCAAVGASFAGSLGVTSSAGPGITLKAEGMALAAASELPLVVVDTQRGGPSTGLPTKTEQSDFNMALYGRHGDTPVAVIAAATSADCFEVAIEAVRIATKYMTPVIILSDGYLANASEPWQIPDADSLTAFPVRHHVEAEGFKPSLRDKETLARVWAKPGTPGLEHRIGGIERSYESGDISYDPKNHQKMTDLRAAKIARIADDIPLQEVCYGKDSGKLAVVGWGSTFGAIHQAVKRASAEGLEVSHIQVRYLSPLPRNLGDLLNRFETVLIPEMNTGQFIRLIRAEYLIDAIGLNKVAGQPFKIGEILAAIHQKYAQLGDKS</sequence>
<dbReference type="InterPro" id="IPR002880">
    <property type="entry name" value="Pyrv_Fd/Flavodoxin_OxRdtase_N"/>
</dbReference>
<gene>
    <name evidence="4" type="ORF">METZ01_LOCUS1688</name>
</gene>